<comment type="similarity">
    <text evidence="8 9">Belongs to the TonB-dependent receptor family.</text>
</comment>
<dbReference type="InterPro" id="IPR000531">
    <property type="entry name" value="Beta-barrel_TonB"/>
</dbReference>
<evidence type="ECO:0000256" key="7">
    <source>
        <dbReference type="ARBA" id="ARBA00023237"/>
    </source>
</evidence>
<feature type="chain" id="PRO_5008689329" evidence="10">
    <location>
        <begin position="25"/>
        <end position="983"/>
    </location>
</feature>
<keyword evidence="5 9" id="KW-0798">TonB box</keyword>
<reference evidence="13 14" key="1">
    <citation type="submission" date="2016-08" db="EMBL/GenBank/DDBJ databases">
        <authorList>
            <person name="Seilhamer J.J."/>
        </authorList>
    </citation>
    <scope>NUCLEOTIDE SEQUENCE [LARGE SCALE GENOMIC DNA]</scope>
    <source>
        <strain evidence="13 14">A37T2</strain>
    </source>
</reference>
<dbReference type="InterPro" id="IPR023997">
    <property type="entry name" value="TonB-dep_OMP_SusC/RagA_CS"/>
</dbReference>
<dbReference type="Pfam" id="PF13715">
    <property type="entry name" value="CarbopepD_reg_2"/>
    <property type="match status" value="1"/>
</dbReference>
<feature type="domain" description="TonB-dependent receptor plug" evidence="12">
    <location>
        <begin position="122"/>
        <end position="237"/>
    </location>
</feature>
<dbReference type="SUPFAM" id="SSF56935">
    <property type="entry name" value="Porins"/>
    <property type="match status" value="1"/>
</dbReference>
<dbReference type="Gene3D" id="2.170.130.10">
    <property type="entry name" value="TonB-dependent receptor, plug domain"/>
    <property type="match status" value="1"/>
</dbReference>
<dbReference type="AlphaFoldDB" id="A0A1C4BHQ2"/>
<keyword evidence="2 8" id="KW-0813">Transport</keyword>
<keyword evidence="6 8" id="KW-0472">Membrane</keyword>
<evidence type="ECO:0000313" key="14">
    <source>
        <dbReference type="Proteomes" id="UP000242818"/>
    </source>
</evidence>
<keyword evidence="14" id="KW-1185">Reference proteome</keyword>
<dbReference type="Pfam" id="PF00593">
    <property type="entry name" value="TonB_dep_Rec_b-barrel"/>
    <property type="match status" value="1"/>
</dbReference>
<keyword evidence="4 8" id="KW-0812">Transmembrane</keyword>
<dbReference type="EMBL" id="FMAR01000003">
    <property type="protein sequence ID" value="SCC06446.1"/>
    <property type="molecule type" value="Genomic_DNA"/>
</dbReference>
<keyword evidence="3 8" id="KW-1134">Transmembrane beta strand</keyword>
<organism evidence="13 14">
    <name type="scientific">Chitinophaga costaii</name>
    <dbReference type="NCBI Taxonomy" id="1335309"/>
    <lineage>
        <taxon>Bacteria</taxon>
        <taxon>Pseudomonadati</taxon>
        <taxon>Bacteroidota</taxon>
        <taxon>Chitinophagia</taxon>
        <taxon>Chitinophagales</taxon>
        <taxon>Chitinophagaceae</taxon>
        <taxon>Chitinophaga</taxon>
    </lineage>
</organism>
<dbReference type="OrthoDB" id="9768177at2"/>
<evidence type="ECO:0000259" key="12">
    <source>
        <dbReference type="Pfam" id="PF07715"/>
    </source>
</evidence>
<dbReference type="SUPFAM" id="SSF49464">
    <property type="entry name" value="Carboxypeptidase regulatory domain-like"/>
    <property type="match status" value="1"/>
</dbReference>
<dbReference type="InterPro" id="IPR037066">
    <property type="entry name" value="Plug_dom_sf"/>
</dbReference>
<sequence length="983" mass="106834">MKKSILFKYGWLLCFMLMSLYTYAQSGSISGRVADDTGQPLPGATLVVAGTTKNTQTDGSGNFHLAGLSPGNITLEVHYIGYQTLKQPVTVTAGNVVLNIVLVTDQQGLNEVVVIGYGTAKKSDVTGAIATISTKDFNKGAITTPDQLITGKVAGVTLTNNGGAPGAGSTIRIRGGASLNASNDPLIVIDGVPIDNNTITGSSNILSFINPNDIESFNVLKDASATAIFGSRASNGVILITTKKGVAGNKLRVDFSTVNSLSVKEGEVKVLNANQFRNAVQTRNPSQAYLLGNANTNWQDEIYQTAFATDNNLSLSGGIKHLPYRISFGYTNQDGILKTSNLDRQSVALNLSPKFFKDHLVVDVNFKGTTQKTRFADQGAVNAAVAFDPTQPVYQPGNKFGGYFEWADTAAASGISNLATRNPLGILEEQHNQARVNRAIANIKLDYSMHFLPELHAVLNVGADYSKSKGTNTFPPDAGSAVINGGQYIAFSQEKHNKLLDFYLAYSKELKGIHSHIDATAGYSYQDFWRSEPAYPNLNTAGDTISAAGVPVKTQNTLLSYFGRVTYSFQDKYLLTGTIRRDGSSRFLQHWGTFPSVAAAWRIGQENFLKNSKAVSDLKLRLGYGITGQQDIGSDYSYLPAYTIGAGTAAYQFGNDFITTLRPEGYDANIKWEQTATYNAGIDYGFLNGRITGAIDYYYKKTKDLLSQVPVASGSNLTNQIYTNVGNITTKGIEFTVNAGIIETNKFTWNAGFNISYNNIEITNLSKVKGNNPIIQVGGISGGTGDMVQVHKVGYAPYSFYLYQQVYDKNGKPIEGAYVDRNKDSSITASDLVVNKSPNPKVTMGFNSTFTYAAWSLAFSLRANLGNYVYNNIASNFGTYANIAPGKYLSNATSDVLNTQFSQYQRISDYYLDNASFLRMDNLSVGYDFGKIHKKVDLRITASAQNLFVITKYSGLDPEIYSGIDDKFYQRPRTYSLGVNLGF</sequence>
<dbReference type="RefSeq" id="WP_089709977.1">
    <property type="nucleotide sequence ID" value="NZ_FMAR01000003.1"/>
</dbReference>
<dbReference type="STRING" id="1335309.GA0116948_103104"/>
<dbReference type="Pfam" id="PF07715">
    <property type="entry name" value="Plug"/>
    <property type="match status" value="1"/>
</dbReference>
<feature type="domain" description="TonB-dependent receptor-like beta-barrel" evidence="11">
    <location>
        <begin position="388"/>
        <end position="947"/>
    </location>
</feature>
<dbReference type="FunFam" id="2.170.130.10:FF:000008">
    <property type="entry name" value="SusC/RagA family TonB-linked outer membrane protein"/>
    <property type="match status" value="1"/>
</dbReference>
<evidence type="ECO:0000256" key="10">
    <source>
        <dbReference type="SAM" id="SignalP"/>
    </source>
</evidence>
<evidence type="ECO:0000256" key="3">
    <source>
        <dbReference type="ARBA" id="ARBA00022452"/>
    </source>
</evidence>
<dbReference type="PROSITE" id="PS52016">
    <property type="entry name" value="TONB_DEPENDENT_REC_3"/>
    <property type="match status" value="1"/>
</dbReference>
<evidence type="ECO:0000256" key="4">
    <source>
        <dbReference type="ARBA" id="ARBA00022692"/>
    </source>
</evidence>
<dbReference type="InterPro" id="IPR012910">
    <property type="entry name" value="Plug_dom"/>
</dbReference>
<feature type="signal peptide" evidence="10">
    <location>
        <begin position="1"/>
        <end position="24"/>
    </location>
</feature>
<evidence type="ECO:0000256" key="5">
    <source>
        <dbReference type="ARBA" id="ARBA00023077"/>
    </source>
</evidence>
<dbReference type="Proteomes" id="UP000242818">
    <property type="component" value="Unassembled WGS sequence"/>
</dbReference>
<evidence type="ECO:0000256" key="9">
    <source>
        <dbReference type="RuleBase" id="RU003357"/>
    </source>
</evidence>
<dbReference type="GO" id="GO:0009279">
    <property type="term" value="C:cell outer membrane"/>
    <property type="evidence" value="ECO:0007669"/>
    <property type="project" value="UniProtKB-SubCell"/>
</dbReference>
<evidence type="ECO:0000313" key="13">
    <source>
        <dbReference type="EMBL" id="SCC06446.1"/>
    </source>
</evidence>
<evidence type="ECO:0000259" key="11">
    <source>
        <dbReference type="Pfam" id="PF00593"/>
    </source>
</evidence>
<accession>A0A1C4BHQ2</accession>
<gene>
    <name evidence="13" type="ORF">GA0116948_103104</name>
</gene>
<keyword evidence="7 8" id="KW-0998">Cell outer membrane</keyword>
<evidence type="ECO:0000256" key="8">
    <source>
        <dbReference type="PROSITE-ProRule" id="PRU01360"/>
    </source>
</evidence>
<evidence type="ECO:0000256" key="2">
    <source>
        <dbReference type="ARBA" id="ARBA00022448"/>
    </source>
</evidence>
<dbReference type="InterPro" id="IPR036942">
    <property type="entry name" value="Beta-barrel_TonB_sf"/>
</dbReference>
<dbReference type="NCBIfam" id="TIGR04057">
    <property type="entry name" value="SusC_RagA_signa"/>
    <property type="match status" value="1"/>
</dbReference>
<dbReference type="Gene3D" id="2.60.40.1120">
    <property type="entry name" value="Carboxypeptidase-like, regulatory domain"/>
    <property type="match status" value="1"/>
</dbReference>
<name>A0A1C4BHQ2_9BACT</name>
<evidence type="ECO:0000256" key="1">
    <source>
        <dbReference type="ARBA" id="ARBA00004571"/>
    </source>
</evidence>
<evidence type="ECO:0000256" key="6">
    <source>
        <dbReference type="ARBA" id="ARBA00023136"/>
    </source>
</evidence>
<keyword evidence="10" id="KW-0732">Signal</keyword>
<dbReference type="InterPro" id="IPR039426">
    <property type="entry name" value="TonB-dep_rcpt-like"/>
</dbReference>
<dbReference type="InterPro" id="IPR023996">
    <property type="entry name" value="TonB-dep_OMP_SusC/RagA"/>
</dbReference>
<dbReference type="InterPro" id="IPR008969">
    <property type="entry name" value="CarboxyPept-like_regulatory"/>
</dbReference>
<proteinExistence type="inferred from homology"/>
<dbReference type="Gene3D" id="2.40.170.20">
    <property type="entry name" value="TonB-dependent receptor, beta-barrel domain"/>
    <property type="match status" value="1"/>
</dbReference>
<dbReference type="NCBIfam" id="TIGR04056">
    <property type="entry name" value="OMP_RagA_SusC"/>
    <property type="match status" value="1"/>
</dbReference>
<comment type="subcellular location">
    <subcellularLocation>
        <location evidence="1 8">Cell outer membrane</location>
        <topology evidence="1 8">Multi-pass membrane protein</topology>
    </subcellularLocation>
</comment>
<protein>
    <submittedName>
        <fullName evidence="13">Iron complex outermembrane recepter protein</fullName>
    </submittedName>
</protein>